<accession>A0AAW2C747</accession>
<evidence type="ECO:0000313" key="9">
    <source>
        <dbReference type="EMBL" id="KAK9993897.1"/>
    </source>
</evidence>
<evidence type="ECO:0000256" key="1">
    <source>
        <dbReference type="ARBA" id="ARBA00000971"/>
    </source>
</evidence>
<comment type="catalytic activity">
    <reaction evidence="1">
        <text>[protein]-peptidylproline (omega=180) = [protein]-peptidylproline (omega=0)</text>
        <dbReference type="Rhea" id="RHEA:16237"/>
        <dbReference type="Rhea" id="RHEA-COMP:10747"/>
        <dbReference type="Rhea" id="RHEA-COMP:10748"/>
        <dbReference type="ChEBI" id="CHEBI:83833"/>
        <dbReference type="ChEBI" id="CHEBI:83834"/>
        <dbReference type="EC" id="5.2.1.8"/>
    </reaction>
</comment>
<dbReference type="EMBL" id="JAZDWU010000008">
    <property type="protein sequence ID" value="KAK9993897.1"/>
    <property type="molecule type" value="Genomic_DNA"/>
</dbReference>
<dbReference type="GO" id="GO:0043022">
    <property type="term" value="F:ribosome binding"/>
    <property type="evidence" value="ECO:0007669"/>
    <property type="project" value="TreeGrafter"/>
</dbReference>
<evidence type="ECO:0000256" key="7">
    <source>
        <dbReference type="ARBA" id="ARBA00024849"/>
    </source>
</evidence>
<dbReference type="InterPro" id="IPR005215">
    <property type="entry name" value="Trig_fac"/>
</dbReference>
<keyword evidence="4" id="KW-0697">Rotamase</keyword>
<dbReference type="GO" id="GO:0043335">
    <property type="term" value="P:protein unfolding"/>
    <property type="evidence" value="ECO:0007669"/>
    <property type="project" value="TreeGrafter"/>
</dbReference>
<dbReference type="Proteomes" id="UP001459277">
    <property type="component" value="Unassembled WGS sequence"/>
</dbReference>
<keyword evidence="10" id="KW-1185">Reference proteome</keyword>
<dbReference type="FunFam" id="3.30.70.1050:FF:000004">
    <property type="entry name" value="Trigger factor"/>
    <property type="match status" value="1"/>
</dbReference>
<evidence type="ECO:0000256" key="4">
    <source>
        <dbReference type="ARBA" id="ARBA00023110"/>
    </source>
</evidence>
<dbReference type="Gene3D" id="3.30.70.1050">
    <property type="entry name" value="Trigger factor ribosome-binding domain"/>
    <property type="match status" value="1"/>
</dbReference>
<gene>
    <name evidence="9" type="ORF">SO802_023600</name>
</gene>
<dbReference type="GO" id="GO:0003755">
    <property type="term" value="F:peptidyl-prolyl cis-trans isomerase activity"/>
    <property type="evidence" value="ECO:0007669"/>
    <property type="project" value="UniProtKB-KW"/>
</dbReference>
<sequence>MELCLSSTTTTSVLNLNPSRPSHNSLRNQLLHFNHTHRPFTFLKLPSPSRQFHLLKLHSLPNPSRFTASASSSVATSNEKDQIPADIEVKETQEPNCSVRLSVQVPPAVCDDCYSRVLNEFMKQAEVPGFRPGKEVPESILISYVGKKNVQKATVESILKRTLPHAMSSKVLAFLDEAKSAITEVQEWDEKLYTSCMLR</sequence>
<dbReference type="PANTHER" id="PTHR30560:SF3">
    <property type="entry name" value="TRIGGER FACTOR-LIKE PROTEIN TIG, CHLOROPLASTIC"/>
    <property type="match status" value="1"/>
</dbReference>
<dbReference type="AlphaFoldDB" id="A0AAW2C747"/>
<dbReference type="EC" id="5.2.1.8" evidence="3"/>
<evidence type="ECO:0000256" key="6">
    <source>
        <dbReference type="ARBA" id="ARBA00023235"/>
    </source>
</evidence>
<evidence type="ECO:0000256" key="2">
    <source>
        <dbReference type="ARBA" id="ARBA00005464"/>
    </source>
</evidence>
<feature type="domain" description="Trigger factor ribosome-binding bacterial" evidence="8">
    <location>
        <begin position="88"/>
        <end position="183"/>
    </location>
</feature>
<reference evidence="9 10" key="1">
    <citation type="submission" date="2024-01" db="EMBL/GenBank/DDBJ databases">
        <title>A telomere-to-telomere, gap-free genome of sweet tea (Lithocarpus litseifolius).</title>
        <authorList>
            <person name="Zhou J."/>
        </authorList>
    </citation>
    <scope>NUCLEOTIDE SEQUENCE [LARGE SCALE GENOMIC DNA]</scope>
    <source>
        <strain evidence="9">Zhou-2022a</strain>
        <tissue evidence="9">Leaf</tissue>
    </source>
</reference>
<keyword evidence="6" id="KW-0413">Isomerase</keyword>
<dbReference type="SUPFAM" id="SSF102735">
    <property type="entry name" value="Trigger factor ribosome-binding domain"/>
    <property type="match status" value="1"/>
</dbReference>
<evidence type="ECO:0000313" key="10">
    <source>
        <dbReference type="Proteomes" id="UP001459277"/>
    </source>
</evidence>
<dbReference type="GO" id="GO:0051083">
    <property type="term" value="P:'de novo' cotranslational protein folding"/>
    <property type="evidence" value="ECO:0007669"/>
    <property type="project" value="TreeGrafter"/>
</dbReference>
<protein>
    <recommendedName>
        <fullName evidence="3">peptidylprolyl isomerase</fullName>
        <ecNumber evidence="3">5.2.1.8</ecNumber>
    </recommendedName>
</protein>
<name>A0AAW2C747_9ROSI</name>
<dbReference type="PANTHER" id="PTHR30560">
    <property type="entry name" value="TRIGGER FACTOR CHAPERONE AND PEPTIDYL-PROLYL CIS/TRANS ISOMERASE"/>
    <property type="match status" value="1"/>
</dbReference>
<dbReference type="InterPro" id="IPR008881">
    <property type="entry name" value="Trigger_fac_ribosome-bd_bac"/>
</dbReference>
<comment type="function">
    <text evidence="7">Involved in protein export. Acts as a chaperone by maintaining the newly synthesized protein in an open conformation. Functions as a peptidyl-prolyl cis-trans isomerase.</text>
</comment>
<comment type="caution">
    <text evidence="9">The sequence shown here is derived from an EMBL/GenBank/DDBJ whole genome shotgun (WGS) entry which is preliminary data.</text>
</comment>
<dbReference type="GO" id="GO:0044183">
    <property type="term" value="F:protein folding chaperone"/>
    <property type="evidence" value="ECO:0007669"/>
    <property type="project" value="TreeGrafter"/>
</dbReference>
<organism evidence="9 10">
    <name type="scientific">Lithocarpus litseifolius</name>
    <dbReference type="NCBI Taxonomy" id="425828"/>
    <lineage>
        <taxon>Eukaryota</taxon>
        <taxon>Viridiplantae</taxon>
        <taxon>Streptophyta</taxon>
        <taxon>Embryophyta</taxon>
        <taxon>Tracheophyta</taxon>
        <taxon>Spermatophyta</taxon>
        <taxon>Magnoliopsida</taxon>
        <taxon>eudicotyledons</taxon>
        <taxon>Gunneridae</taxon>
        <taxon>Pentapetalae</taxon>
        <taxon>rosids</taxon>
        <taxon>fabids</taxon>
        <taxon>Fagales</taxon>
        <taxon>Fagaceae</taxon>
        <taxon>Lithocarpus</taxon>
    </lineage>
</organism>
<evidence type="ECO:0000259" key="8">
    <source>
        <dbReference type="Pfam" id="PF05697"/>
    </source>
</evidence>
<evidence type="ECO:0000256" key="3">
    <source>
        <dbReference type="ARBA" id="ARBA00013194"/>
    </source>
</evidence>
<dbReference type="InterPro" id="IPR036611">
    <property type="entry name" value="Trigger_fac_ribosome-bd_sf"/>
</dbReference>
<keyword evidence="5" id="KW-0143">Chaperone</keyword>
<comment type="similarity">
    <text evidence="2">Belongs to the FKBP-type PPIase family. Tig subfamily.</text>
</comment>
<evidence type="ECO:0000256" key="5">
    <source>
        <dbReference type="ARBA" id="ARBA00023186"/>
    </source>
</evidence>
<dbReference type="Pfam" id="PF05697">
    <property type="entry name" value="Trigger_N"/>
    <property type="match status" value="1"/>
</dbReference>
<dbReference type="GO" id="GO:0015031">
    <property type="term" value="P:protein transport"/>
    <property type="evidence" value="ECO:0007669"/>
    <property type="project" value="InterPro"/>
</dbReference>
<proteinExistence type="inferred from homology"/>